<comment type="caution">
    <text evidence="4">The sequence shown here is derived from an EMBL/GenBank/DDBJ whole genome shotgun (WGS) entry which is preliminary data.</text>
</comment>
<keyword evidence="1" id="KW-0862">Zinc</keyword>
<keyword evidence="2" id="KW-1133">Transmembrane helix</keyword>
<gene>
    <name evidence="4" type="ORF">ACH5RR_034518</name>
</gene>
<dbReference type="SUPFAM" id="SSF57850">
    <property type="entry name" value="RING/U-box"/>
    <property type="match status" value="1"/>
</dbReference>
<name>A0ABD2YFN9_9GENT</name>
<feature type="transmembrane region" description="Helical" evidence="2">
    <location>
        <begin position="16"/>
        <end position="41"/>
    </location>
</feature>
<dbReference type="SMART" id="SM00184">
    <property type="entry name" value="RING"/>
    <property type="match status" value="1"/>
</dbReference>
<evidence type="ECO:0000313" key="5">
    <source>
        <dbReference type="Proteomes" id="UP001630127"/>
    </source>
</evidence>
<dbReference type="InterPro" id="IPR001841">
    <property type="entry name" value="Znf_RING"/>
</dbReference>
<keyword evidence="2" id="KW-0812">Transmembrane</keyword>
<dbReference type="GO" id="GO:0008270">
    <property type="term" value="F:zinc ion binding"/>
    <property type="evidence" value="ECO:0007669"/>
    <property type="project" value="UniProtKB-KW"/>
</dbReference>
<dbReference type="InterPro" id="IPR013083">
    <property type="entry name" value="Znf_RING/FYVE/PHD"/>
</dbReference>
<protein>
    <recommendedName>
        <fullName evidence="3">RING-type domain-containing protein</fullName>
    </recommendedName>
</protein>
<dbReference type="PANTHER" id="PTHR47662">
    <property type="entry name" value="RING-TYPE DOMAIN-CONTAINING PROTEIN"/>
    <property type="match status" value="1"/>
</dbReference>
<keyword evidence="1" id="KW-0863">Zinc-finger</keyword>
<evidence type="ECO:0000256" key="1">
    <source>
        <dbReference type="PROSITE-ProRule" id="PRU00175"/>
    </source>
</evidence>
<evidence type="ECO:0000259" key="3">
    <source>
        <dbReference type="PROSITE" id="PS50089"/>
    </source>
</evidence>
<dbReference type="EMBL" id="JBJUIK010000014">
    <property type="protein sequence ID" value="KAL3504677.1"/>
    <property type="molecule type" value="Genomic_DNA"/>
</dbReference>
<keyword evidence="1" id="KW-0479">Metal-binding</keyword>
<evidence type="ECO:0000313" key="4">
    <source>
        <dbReference type="EMBL" id="KAL3504677.1"/>
    </source>
</evidence>
<accession>A0ABD2YFN9</accession>
<evidence type="ECO:0000256" key="2">
    <source>
        <dbReference type="SAM" id="Phobius"/>
    </source>
</evidence>
<dbReference type="PROSITE" id="PS50089">
    <property type="entry name" value="ZF_RING_2"/>
    <property type="match status" value="1"/>
</dbReference>
<sequence>MGALIKLCSHFSKFTAIFISVIIPQAIRFIILTISVSWIAYKRASSKYKCMALINEKSSKFVYRRMLRWEGVNYCSICLSEFAEGEEGRELAQCKHRFHRNCIEKWFLQGNQAATCPLCRDLVIPMEIVAEHVRVQNEQADNTSEEELALFLLSALHGRKCYGFF</sequence>
<organism evidence="4 5">
    <name type="scientific">Cinchona calisaya</name>
    <dbReference type="NCBI Taxonomy" id="153742"/>
    <lineage>
        <taxon>Eukaryota</taxon>
        <taxon>Viridiplantae</taxon>
        <taxon>Streptophyta</taxon>
        <taxon>Embryophyta</taxon>
        <taxon>Tracheophyta</taxon>
        <taxon>Spermatophyta</taxon>
        <taxon>Magnoliopsida</taxon>
        <taxon>eudicotyledons</taxon>
        <taxon>Gunneridae</taxon>
        <taxon>Pentapetalae</taxon>
        <taxon>asterids</taxon>
        <taxon>lamiids</taxon>
        <taxon>Gentianales</taxon>
        <taxon>Rubiaceae</taxon>
        <taxon>Cinchonoideae</taxon>
        <taxon>Cinchoneae</taxon>
        <taxon>Cinchona</taxon>
    </lineage>
</organism>
<proteinExistence type="predicted"/>
<reference evidence="4 5" key="1">
    <citation type="submission" date="2024-11" db="EMBL/GenBank/DDBJ databases">
        <title>A near-complete genome assembly of Cinchona calisaya.</title>
        <authorList>
            <person name="Lian D.C."/>
            <person name="Zhao X.W."/>
            <person name="Wei L."/>
        </authorList>
    </citation>
    <scope>NUCLEOTIDE SEQUENCE [LARGE SCALE GENOMIC DNA]</scope>
    <source>
        <tissue evidence="4">Nenye</tissue>
    </source>
</reference>
<feature type="domain" description="RING-type" evidence="3">
    <location>
        <begin position="75"/>
        <end position="120"/>
    </location>
</feature>
<keyword evidence="5" id="KW-1185">Reference proteome</keyword>
<keyword evidence="2" id="KW-0472">Membrane</keyword>
<dbReference type="PANTHER" id="PTHR47662:SF2">
    <property type="entry name" value="RING-H2 FINGER PROTEIN ATL57-LIKE"/>
    <property type="match status" value="1"/>
</dbReference>
<dbReference type="Gene3D" id="3.30.40.10">
    <property type="entry name" value="Zinc/RING finger domain, C3HC4 (zinc finger)"/>
    <property type="match status" value="1"/>
</dbReference>
<dbReference type="AlphaFoldDB" id="A0ABD2YFN9"/>
<dbReference type="Proteomes" id="UP001630127">
    <property type="component" value="Unassembled WGS sequence"/>
</dbReference>
<dbReference type="Pfam" id="PF13639">
    <property type="entry name" value="zf-RING_2"/>
    <property type="match status" value="1"/>
</dbReference>